<evidence type="ECO:0000313" key="1">
    <source>
        <dbReference type="EMBL" id="GIQ64619.1"/>
    </source>
</evidence>
<evidence type="ECO:0000313" key="2">
    <source>
        <dbReference type="Proteomes" id="UP000680304"/>
    </source>
</evidence>
<dbReference type="SUPFAM" id="SSF55874">
    <property type="entry name" value="ATPase domain of HSP90 chaperone/DNA topoisomerase II/histidine kinase"/>
    <property type="match status" value="1"/>
</dbReference>
<evidence type="ECO:0008006" key="3">
    <source>
        <dbReference type="Google" id="ProtNLM"/>
    </source>
</evidence>
<protein>
    <recommendedName>
        <fullName evidence="3">Histidine kinase/HSP90-like ATPase domain-containing protein</fullName>
    </recommendedName>
</protein>
<organism evidence="1 2">
    <name type="scientific">Paenibacillus cisolokensis</name>
    <dbReference type="NCBI Taxonomy" id="1658519"/>
    <lineage>
        <taxon>Bacteria</taxon>
        <taxon>Bacillati</taxon>
        <taxon>Bacillota</taxon>
        <taxon>Bacilli</taxon>
        <taxon>Bacillales</taxon>
        <taxon>Paenibacillaceae</taxon>
        <taxon>Paenibacillus</taxon>
    </lineage>
</organism>
<sequence length="183" mass="21313">MGLAYVFSTVYQHGGTIDVESEEGLGTTFTLQFPLELSQEKGVVVLDLRYEKGLQLKDFLSLNKEEFEKQLLGKSAKMKEMIQEMKEIGDIDLLGNAHKLVELMADNKELEIADFAQREGRFWAKHPSLSLSAKLEWFQAIHSVLWDFIYNFERLSGQQTTREQFFALERRMNPILDMFLRHF</sequence>
<comment type="caution">
    <text evidence="1">The sequence shown here is derived from an EMBL/GenBank/DDBJ whole genome shotgun (WGS) entry which is preliminary data.</text>
</comment>
<keyword evidence="2" id="KW-1185">Reference proteome</keyword>
<reference evidence="1 2" key="1">
    <citation type="submission" date="2021-04" db="EMBL/GenBank/DDBJ databases">
        <title>Draft genome sequence of Paenibacillus cisolokensis, LC2-13A.</title>
        <authorList>
            <person name="Uke A."/>
            <person name="Chhe C."/>
            <person name="Baramee S."/>
            <person name="Kosugi A."/>
        </authorList>
    </citation>
    <scope>NUCLEOTIDE SEQUENCE [LARGE SCALE GENOMIC DNA]</scope>
    <source>
        <strain evidence="1 2">LC2-13A</strain>
    </source>
</reference>
<accession>A0ABQ4N8S0</accession>
<dbReference type="Proteomes" id="UP000680304">
    <property type="component" value="Unassembled WGS sequence"/>
</dbReference>
<gene>
    <name evidence="1" type="ORF">PACILC2_31870</name>
</gene>
<dbReference type="Gene3D" id="3.30.565.10">
    <property type="entry name" value="Histidine kinase-like ATPase, C-terminal domain"/>
    <property type="match status" value="1"/>
</dbReference>
<name>A0ABQ4N8S0_9BACL</name>
<dbReference type="EMBL" id="BOVJ01000102">
    <property type="protein sequence ID" value="GIQ64619.1"/>
    <property type="molecule type" value="Genomic_DNA"/>
</dbReference>
<dbReference type="InterPro" id="IPR036890">
    <property type="entry name" value="HATPase_C_sf"/>
</dbReference>
<proteinExistence type="predicted"/>